<evidence type="ECO:0000313" key="3">
    <source>
        <dbReference type="Proteomes" id="UP000325849"/>
    </source>
</evidence>
<dbReference type="InterPro" id="IPR019953">
    <property type="entry name" value="OHR"/>
</dbReference>
<dbReference type="InterPro" id="IPR015946">
    <property type="entry name" value="KH_dom-like_a/b"/>
</dbReference>
<comment type="similarity">
    <text evidence="1">Belongs to the OsmC/Ohr family.</text>
</comment>
<proteinExistence type="inferred from homology"/>
<accession>A0A5N8VCK9</accession>
<dbReference type="Gene3D" id="2.20.25.10">
    <property type="match status" value="1"/>
</dbReference>
<evidence type="ECO:0000313" key="2">
    <source>
        <dbReference type="EMBL" id="MPY32576.1"/>
    </source>
</evidence>
<dbReference type="GO" id="GO:0006979">
    <property type="term" value="P:response to oxidative stress"/>
    <property type="evidence" value="ECO:0007669"/>
    <property type="project" value="InterPro"/>
</dbReference>
<dbReference type="InterPro" id="IPR003718">
    <property type="entry name" value="OsmC/Ohr_fam"/>
</dbReference>
<dbReference type="Proteomes" id="UP000325849">
    <property type="component" value="Unassembled WGS sequence"/>
</dbReference>
<dbReference type="EMBL" id="VJZD01000050">
    <property type="protein sequence ID" value="MPY32576.1"/>
    <property type="molecule type" value="Genomic_DNA"/>
</dbReference>
<comment type="caution">
    <text evidence="2">The sequence shown here is derived from an EMBL/GenBank/DDBJ whole genome shotgun (WGS) entry which is preliminary data.</text>
</comment>
<dbReference type="PANTHER" id="PTHR33797:SF2">
    <property type="entry name" value="ORGANIC HYDROPEROXIDE RESISTANCE PROTEIN-LIKE"/>
    <property type="match status" value="1"/>
</dbReference>
<keyword evidence="3" id="KW-1185">Reference proteome</keyword>
<dbReference type="NCBIfam" id="TIGR03561">
    <property type="entry name" value="organ_hyd_perox"/>
    <property type="match status" value="1"/>
</dbReference>
<organism evidence="2 3">
    <name type="scientific">Streptomyces adustus</name>
    <dbReference type="NCBI Taxonomy" id="1609272"/>
    <lineage>
        <taxon>Bacteria</taxon>
        <taxon>Bacillati</taxon>
        <taxon>Actinomycetota</taxon>
        <taxon>Actinomycetes</taxon>
        <taxon>Kitasatosporales</taxon>
        <taxon>Streptomycetaceae</taxon>
        <taxon>Streptomyces</taxon>
    </lineage>
</organism>
<dbReference type="OrthoDB" id="9797508at2"/>
<name>A0A5N8VCK9_9ACTN</name>
<dbReference type="Pfam" id="PF02566">
    <property type="entry name" value="OsmC"/>
    <property type="match status" value="1"/>
</dbReference>
<dbReference type="SUPFAM" id="SSF82784">
    <property type="entry name" value="OsmC-like"/>
    <property type="match status" value="1"/>
</dbReference>
<dbReference type="PANTHER" id="PTHR33797">
    <property type="entry name" value="ORGANIC HYDROPEROXIDE RESISTANCE PROTEIN-LIKE"/>
    <property type="match status" value="1"/>
</dbReference>
<reference evidence="2 3" key="1">
    <citation type="submission" date="2019-07" db="EMBL/GenBank/DDBJ databases">
        <title>New species of Amycolatopsis and Streptomyces.</title>
        <authorList>
            <person name="Duangmal K."/>
            <person name="Teo W.F.A."/>
            <person name="Lipun K."/>
        </authorList>
    </citation>
    <scope>NUCLEOTIDE SEQUENCE [LARGE SCALE GENOMIC DNA]</scope>
    <source>
        <strain evidence="2 3">NBRC 109810</strain>
    </source>
</reference>
<dbReference type="InterPro" id="IPR036102">
    <property type="entry name" value="OsmC/Ohrsf"/>
</dbReference>
<dbReference type="RefSeq" id="WP_152888105.1">
    <property type="nucleotide sequence ID" value="NZ_JBHJTU010000028.1"/>
</dbReference>
<evidence type="ECO:0000256" key="1">
    <source>
        <dbReference type="ARBA" id="ARBA00007378"/>
    </source>
</evidence>
<sequence>MPIQHTDVLLYTGVVTAESGREGRVSSDDGKLDVTVSQPKELGGAGRGTNPEQLFAATYSACFHASIAIVADMEKVDITGSSVTARVAIGKNDDGFGIIADLTAHLPGVEPAVAQKLLDKAHEICPYSRMTREGIEVSLQVG</sequence>
<dbReference type="AlphaFoldDB" id="A0A5N8VCK9"/>
<protein>
    <submittedName>
        <fullName evidence="2">Organic hydroperoxide resistance protein</fullName>
    </submittedName>
</protein>
<dbReference type="Gene3D" id="3.30.300.20">
    <property type="match status" value="1"/>
</dbReference>
<gene>
    <name evidence="2" type="ORF">FNH09_15230</name>
</gene>